<keyword evidence="2 7" id="KW-0813">Transport</keyword>
<evidence type="ECO:0000256" key="7">
    <source>
        <dbReference type="RuleBase" id="RU363032"/>
    </source>
</evidence>
<evidence type="ECO:0000256" key="2">
    <source>
        <dbReference type="ARBA" id="ARBA00022448"/>
    </source>
</evidence>
<comment type="similarity">
    <text evidence="7">Belongs to the binding-protein-dependent transport system permease family.</text>
</comment>
<feature type="transmembrane region" description="Helical" evidence="7">
    <location>
        <begin position="39"/>
        <end position="58"/>
    </location>
</feature>
<feature type="transmembrane region" description="Helical" evidence="7">
    <location>
        <begin position="164"/>
        <end position="188"/>
    </location>
</feature>
<dbReference type="SUPFAM" id="SSF161098">
    <property type="entry name" value="MetI-like"/>
    <property type="match status" value="1"/>
</dbReference>
<dbReference type="InterPro" id="IPR051393">
    <property type="entry name" value="ABC_transporter_permease"/>
</dbReference>
<dbReference type="Proteomes" id="UP000261905">
    <property type="component" value="Unassembled WGS sequence"/>
</dbReference>
<feature type="transmembrane region" description="Helical" evidence="7">
    <location>
        <begin position="270"/>
        <end position="292"/>
    </location>
</feature>
<comment type="caution">
    <text evidence="9">The sequence shown here is derived from an EMBL/GenBank/DDBJ whole genome shotgun (WGS) entry which is preliminary data.</text>
</comment>
<gene>
    <name evidence="9" type="ORF">DX130_14940</name>
</gene>
<keyword evidence="3" id="KW-1003">Cell membrane</keyword>
<feature type="domain" description="ABC transmembrane type-1" evidence="8">
    <location>
        <begin position="74"/>
        <end position="291"/>
    </location>
</feature>
<sequence>MTAKPTSYRLRRSLFILGFILPTFILFSVITAYPMLRGLYISLFKWSGYSGNMTFIGLDNYKRMLKDDIIGTAIFNDYFLVFWKVVFILAIATFLAVALTRMSIKRTGVFRVILFFPNLISVVVIGVLWRYIYNPSDIGFLNAFLSLFTSEAVTTVWLGQTNTAMWSILAPAVWAGIGFYMILLMAAIMNIPESLYEAAGIDGASRWHQFKHITIPLIWEQMKVSIIHIVITTLNGSFIIIFLMTEGGPDNSTQVMGSYLYQIGFQQYHMGYASAIGVLILTLTLITSLILNRLLKRETIEM</sequence>
<dbReference type="Gene3D" id="1.10.3720.10">
    <property type="entry name" value="MetI-like"/>
    <property type="match status" value="1"/>
</dbReference>
<evidence type="ECO:0000256" key="3">
    <source>
        <dbReference type="ARBA" id="ARBA00022475"/>
    </source>
</evidence>
<dbReference type="OrthoDB" id="152280at2"/>
<dbReference type="RefSeq" id="WP_116046677.1">
    <property type="nucleotide sequence ID" value="NZ_QUBQ01000002.1"/>
</dbReference>
<evidence type="ECO:0000256" key="5">
    <source>
        <dbReference type="ARBA" id="ARBA00022989"/>
    </source>
</evidence>
<dbReference type="Pfam" id="PF00528">
    <property type="entry name" value="BPD_transp_1"/>
    <property type="match status" value="1"/>
</dbReference>
<name>A0A371PHT3_9BACL</name>
<evidence type="ECO:0000256" key="6">
    <source>
        <dbReference type="ARBA" id="ARBA00023136"/>
    </source>
</evidence>
<dbReference type="GO" id="GO:0055085">
    <property type="term" value="P:transmembrane transport"/>
    <property type="evidence" value="ECO:0007669"/>
    <property type="project" value="InterPro"/>
</dbReference>
<feature type="transmembrane region" description="Helical" evidence="7">
    <location>
        <begin position="12"/>
        <end position="33"/>
    </location>
</feature>
<evidence type="ECO:0000259" key="8">
    <source>
        <dbReference type="PROSITE" id="PS50928"/>
    </source>
</evidence>
<dbReference type="EMBL" id="QUBQ01000002">
    <property type="protein sequence ID" value="REK74940.1"/>
    <property type="molecule type" value="Genomic_DNA"/>
</dbReference>
<dbReference type="InterPro" id="IPR035906">
    <property type="entry name" value="MetI-like_sf"/>
</dbReference>
<accession>A0A371PHT3</accession>
<dbReference type="InterPro" id="IPR000515">
    <property type="entry name" value="MetI-like"/>
</dbReference>
<dbReference type="AlphaFoldDB" id="A0A371PHT3"/>
<keyword evidence="10" id="KW-1185">Reference proteome</keyword>
<evidence type="ECO:0000313" key="10">
    <source>
        <dbReference type="Proteomes" id="UP000261905"/>
    </source>
</evidence>
<protein>
    <submittedName>
        <fullName evidence="9">Sugar ABC transporter permease</fullName>
    </submittedName>
</protein>
<evidence type="ECO:0000256" key="1">
    <source>
        <dbReference type="ARBA" id="ARBA00004651"/>
    </source>
</evidence>
<dbReference type="PANTHER" id="PTHR30193:SF41">
    <property type="entry name" value="DIACETYLCHITOBIOSE UPTAKE SYSTEM PERMEASE PROTEIN NGCF"/>
    <property type="match status" value="1"/>
</dbReference>
<keyword evidence="5 7" id="KW-1133">Transmembrane helix</keyword>
<feature type="transmembrane region" description="Helical" evidence="7">
    <location>
        <begin position="78"/>
        <end position="100"/>
    </location>
</feature>
<dbReference type="CDD" id="cd06261">
    <property type="entry name" value="TM_PBP2"/>
    <property type="match status" value="1"/>
</dbReference>
<proteinExistence type="inferred from homology"/>
<evidence type="ECO:0000313" key="9">
    <source>
        <dbReference type="EMBL" id="REK74940.1"/>
    </source>
</evidence>
<dbReference type="GO" id="GO:0005886">
    <property type="term" value="C:plasma membrane"/>
    <property type="evidence" value="ECO:0007669"/>
    <property type="project" value="UniProtKB-SubCell"/>
</dbReference>
<evidence type="ECO:0000256" key="4">
    <source>
        <dbReference type="ARBA" id="ARBA00022692"/>
    </source>
</evidence>
<feature type="transmembrane region" description="Helical" evidence="7">
    <location>
        <begin position="139"/>
        <end position="158"/>
    </location>
</feature>
<organism evidence="9 10">
    <name type="scientific">Paenibacillus paeoniae</name>
    <dbReference type="NCBI Taxonomy" id="2292705"/>
    <lineage>
        <taxon>Bacteria</taxon>
        <taxon>Bacillati</taxon>
        <taxon>Bacillota</taxon>
        <taxon>Bacilli</taxon>
        <taxon>Bacillales</taxon>
        <taxon>Paenibacillaceae</taxon>
        <taxon>Paenibacillus</taxon>
    </lineage>
</organism>
<comment type="subcellular location">
    <subcellularLocation>
        <location evidence="1 7">Cell membrane</location>
        <topology evidence="1 7">Multi-pass membrane protein</topology>
    </subcellularLocation>
</comment>
<dbReference type="PANTHER" id="PTHR30193">
    <property type="entry name" value="ABC TRANSPORTER PERMEASE PROTEIN"/>
    <property type="match status" value="1"/>
</dbReference>
<keyword evidence="6 7" id="KW-0472">Membrane</keyword>
<feature type="transmembrane region" description="Helical" evidence="7">
    <location>
        <begin position="226"/>
        <end position="245"/>
    </location>
</feature>
<reference evidence="9 10" key="1">
    <citation type="submission" date="2018-08" db="EMBL/GenBank/DDBJ databases">
        <title>Paenibacillus sp. M4BSY-1, whole genome shotgun sequence.</title>
        <authorList>
            <person name="Tuo L."/>
        </authorList>
    </citation>
    <scope>NUCLEOTIDE SEQUENCE [LARGE SCALE GENOMIC DNA]</scope>
    <source>
        <strain evidence="9 10">M4BSY-1</strain>
    </source>
</reference>
<keyword evidence="4 7" id="KW-0812">Transmembrane</keyword>
<dbReference type="PROSITE" id="PS50928">
    <property type="entry name" value="ABC_TM1"/>
    <property type="match status" value="1"/>
</dbReference>
<feature type="transmembrane region" description="Helical" evidence="7">
    <location>
        <begin position="112"/>
        <end position="132"/>
    </location>
</feature>